<keyword evidence="4" id="KW-0411">Iron-sulfur</keyword>
<organism evidence="9 10">
    <name type="scientific">Treponema peruense</name>
    <dbReference type="NCBI Taxonomy" id="2787628"/>
    <lineage>
        <taxon>Bacteria</taxon>
        <taxon>Pseudomonadati</taxon>
        <taxon>Spirochaetota</taxon>
        <taxon>Spirochaetia</taxon>
        <taxon>Spirochaetales</taxon>
        <taxon>Treponemataceae</taxon>
        <taxon>Treponema</taxon>
    </lineage>
</organism>
<dbReference type="GO" id="GO:0051539">
    <property type="term" value="F:4 iron, 4 sulfur cluster binding"/>
    <property type="evidence" value="ECO:0007669"/>
    <property type="project" value="UniProtKB-KW"/>
</dbReference>
<dbReference type="Gene3D" id="3.20.20.450">
    <property type="entry name" value="EAL domain"/>
    <property type="match status" value="1"/>
</dbReference>
<dbReference type="InterPro" id="IPR050706">
    <property type="entry name" value="Cyclic-di-GMP_PDE-like"/>
</dbReference>
<dbReference type="SUPFAM" id="SSF55073">
    <property type="entry name" value="Nucleotide cyclase"/>
    <property type="match status" value="1"/>
</dbReference>
<dbReference type="KEGG" id="tper:IWA51_05495"/>
<evidence type="ECO:0000259" key="6">
    <source>
        <dbReference type="PROSITE" id="PS50887"/>
    </source>
</evidence>
<dbReference type="InterPro" id="IPR007202">
    <property type="entry name" value="4Fe-4S_dom"/>
</dbReference>
<dbReference type="EMBL" id="CP064936">
    <property type="protein sequence ID" value="QQA02040.1"/>
    <property type="molecule type" value="Genomic_DNA"/>
</dbReference>
<dbReference type="SMART" id="SM00052">
    <property type="entry name" value="EAL"/>
    <property type="match status" value="1"/>
</dbReference>
<dbReference type="RefSeq" id="WP_177527876.1">
    <property type="nucleotide sequence ID" value="NZ_CBCSHE010000006.1"/>
</dbReference>
<dbReference type="Pfam" id="PF04060">
    <property type="entry name" value="FeS"/>
    <property type="match status" value="1"/>
</dbReference>
<feature type="domain" description="4Fe-4S ferredoxin-type" evidence="7">
    <location>
        <begin position="40"/>
        <end position="69"/>
    </location>
</feature>
<accession>A0A7T3RFC6</accession>
<dbReference type="Gene3D" id="1.10.15.40">
    <property type="entry name" value="Electron transport complex subunit B, putative Fe-S cluster"/>
    <property type="match status" value="1"/>
</dbReference>
<feature type="domain" description="EAL" evidence="5">
    <location>
        <begin position="600"/>
        <end position="853"/>
    </location>
</feature>
<dbReference type="NCBIfam" id="TIGR00254">
    <property type="entry name" value="GGDEF"/>
    <property type="match status" value="1"/>
</dbReference>
<feature type="domain" description="GGDEF" evidence="6">
    <location>
        <begin position="464"/>
        <end position="591"/>
    </location>
</feature>
<dbReference type="InterPro" id="IPR029787">
    <property type="entry name" value="Nucleotide_cyclase"/>
</dbReference>
<dbReference type="AlphaFoldDB" id="A0A7T3RFC6"/>
<dbReference type="SUPFAM" id="SSF141868">
    <property type="entry name" value="EAL domain-like"/>
    <property type="match status" value="1"/>
</dbReference>
<dbReference type="CDD" id="cd01948">
    <property type="entry name" value="EAL"/>
    <property type="match status" value="1"/>
</dbReference>
<dbReference type="Pfam" id="PF00563">
    <property type="entry name" value="EAL"/>
    <property type="match status" value="1"/>
</dbReference>
<dbReference type="GO" id="GO:0046872">
    <property type="term" value="F:metal ion binding"/>
    <property type="evidence" value="ECO:0007669"/>
    <property type="project" value="UniProtKB-KW"/>
</dbReference>
<dbReference type="PROSITE" id="PS50887">
    <property type="entry name" value="GGDEF"/>
    <property type="match status" value="1"/>
</dbReference>
<dbReference type="PROSITE" id="PS50883">
    <property type="entry name" value="EAL"/>
    <property type="match status" value="1"/>
</dbReference>
<evidence type="ECO:0000259" key="7">
    <source>
        <dbReference type="PROSITE" id="PS51379"/>
    </source>
</evidence>
<keyword evidence="2" id="KW-0479">Metal-binding</keyword>
<feature type="domain" description="4Fe-4S ferredoxin-type" evidence="7">
    <location>
        <begin position="6"/>
        <end position="37"/>
    </location>
</feature>
<dbReference type="InterPro" id="IPR004108">
    <property type="entry name" value="Fe_hydrogenase_lsu_C"/>
</dbReference>
<dbReference type="Pfam" id="PF00990">
    <property type="entry name" value="GGDEF"/>
    <property type="match status" value="1"/>
</dbReference>
<proteinExistence type="predicted"/>
<keyword evidence="3" id="KW-0408">Iron</keyword>
<dbReference type="PANTHER" id="PTHR33121:SF70">
    <property type="entry name" value="SIGNALING PROTEIN YKOW"/>
    <property type="match status" value="1"/>
</dbReference>
<dbReference type="InterPro" id="IPR000160">
    <property type="entry name" value="GGDEF_dom"/>
</dbReference>
<dbReference type="GO" id="GO:0071111">
    <property type="term" value="F:cyclic-guanylate-specific phosphodiesterase activity"/>
    <property type="evidence" value="ECO:0007669"/>
    <property type="project" value="InterPro"/>
</dbReference>
<evidence type="ECO:0000256" key="2">
    <source>
        <dbReference type="ARBA" id="ARBA00022723"/>
    </source>
</evidence>
<evidence type="ECO:0000313" key="10">
    <source>
        <dbReference type="Proteomes" id="UP000595224"/>
    </source>
</evidence>
<evidence type="ECO:0000313" key="9">
    <source>
        <dbReference type="EMBL" id="QQA02040.1"/>
    </source>
</evidence>
<dbReference type="InterPro" id="IPR009016">
    <property type="entry name" value="Fe_hydrogenase"/>
</dbReference>
<dbReference type="SUPFAM" id="SSF53920">
    <property type="entry name" value="Fe-only hydrogenase"/>
    <property type="match status" value="1"/>
</dbReference>
<dbReference type="SMART" id="SM00267">
    <property type="entry name" value="GGDEF"/>
    <property type="match status" value="1"/>
</dbReference>
<dbReference type="PROSITE" id="PS51656">
    <property type="entry name" value="4FE4S"/>
    <property type="match status" value="1"/>
</dbReference>
<evidence type="ECO:0000259" key="8">
    <source>
        <dbReference type="PROSITE" id="PS51656"/>
    </source>
</evidence>
<dbReference type="InterPro" id="IPR035919">
    <property type="entry name" value="EAL_sf"/>
</dbReference>
<dbReference type="PROSITE" id="PS51379">
    <property type="entry name" value="4FE4S_FER_2"/>
    <property type="match status" value="2"/>
</dbReference>
<dbReference type="PROSITE" id="PS00198">
    <property type="entry name" value="4FE4S_FER_1"/>
    <property type="match status" value="1"/>
</dbReference>
<dbReference type="Gene3D" id="3.30.70.270">
    <property type="match status" value="1"/>
</dbReference>
<dbReference type="PANTHER" id="PTHR33121">
    <property type="entry name" value="CYCLIC DI-GMP PHOSPHODIESTERASE PDEF"/>
    <property type="match status" value="1"/>
</dbReference>
<evidence type="ECO:0000256" key="4">
    <source>
        <dbReference type="ARBA" id="ARBA00023014"/>
    </source>
</evidence>
<feature type="domain" description="4Fe-4S" evidence="8">
    <location>
        <begin position="379"/>
        <end position="441"/>
    </location>
</feature>
<keyword evidence="10" id="KW-1185">Reference proteome</keyword>
<dbReference type="Proteomes" id="UP000595224">
    <property type="component" value="Chromosome"/>
</dbReference>
<protein>
    <submittedName>
        <fullName evidence="9">EAL domain-containing protein</fullName>
    </submittedName>
</protein>
<dbReference type="InterPro" id="IPR043128">
    <property type="entry name" value="Rev_trsase/Diguanyl_cyclase"/>
</dbReference>
<sequence length="853" mass="96321">MRSYNTGIVYSDEKCIGCNKCIAACSVLGANCAIIQNGQNRVVVDSRKCVICGSCVSVCPQKARTYRDDSESFFTGAAQSQNISVIIDQSFFVLYKDRARSVLGWLRSLGVKNIYSSSLGAEISVWANVRYLLAHHEEDEAPFLVNCCPAFTLRVEREEIDFLKKLIPVHSPAFCTAIYAKKYLGDTSRMVFISPCVAVKDLISRHKGTIDASVSFDSIITRFNEAKYSGTESDPDQTGRTFGNIISAEDGMARCLALFFPEKYIIAHYNNLSPHTFSVLRNETQNCSLSERPLASTVVSCRNGCLDGPGTKKFRSTVSSICIEYFRMFTDSMKDLDIEASHKRNLEMLEKQFAGLDCADFTCSFQDHYQQPYRIPKSTYDEIFTAMHKNTVKKRSVNCGFCGYRSCMEMASAIAYGYNRKENCIHYMNEEMAFRYFIDPQTGIPNRAAFVRDAELLLKSNPAKKYVVCSGNVNKFKIIDDLYGFEAGDKVLHIVSVVLKYTVGSEGLCASLGGGNFALFFEYTPENMARLTKREFIDCSVLGIAFRVTMRFGLYVAQDRSESIMNMMNYATISMDKNSSPMENTFTMYTQEFHDQMKLETMITADMQGAMERQEFKLFFQPQYNPAGTLVGAEVLCRWIKDDGFIRTPDVFIPIFEKNGFIKKLDRYVWEKSFQAIQRWHSAGIKVVPISLNISRITLKDDDIISFISDLHKNYSLPPHTVHFEITESAYMNDQKRLIGRVNGIRNLGYAIAMDDFGSGYSSLNTLKDVPIDILKLDMGFLRESENTERGGTIINSVVRMAQDLKLMTIAEGVETQNQADFLCSIGCDVLQGFLYSRPVSQAEFERIIGFSK</sequence>
<dbReference type="Pfam" id="PF02906">
    <property type="entry name" value="Fe_hyd_lg_C"/>
    <property type="match status" value="1"/>
</dbReference>
<dbReference type="Gene3D" id="3.40.50.1780">
    <property type="match status" value="1"/>
</dbReference>
<dbReference type="InterPro" id="IPR017896">
    <property type="entry name" value="4Fe4S_Fe-S-bd"/>
</dbReference>
<dbReference type="Gene3D" id="3.40.950.10">
    <property type="entry name" value="Fe-only Hydrogenase (Larger Subunit), Chain L, domain 3"/>
    <property type="match status" value="1"/>
</dbReference>
<dbReference type="Pfam" id="PF12838">
    <property type="entry name" value="Fer4_7"/>
    <property type="match status" value="1"/>
</dbReference>
<dbReference type="InterPro" id="IPR001633">
    <property type="entry name" value="EAL_dom"/>
</dbReference>
<keyword evidence="1" id="KW-0004">4Fe-4S</keyword>
<dbReference type="InterPro" id="IPR017900">
    <property type="entry name" value="4Fe4S_Fe_S_CS"/>
</dbReference>
<name>A0A7T3RFC6_9SPIR</name>
<dbReference type="SUPFAM" id="SSF54862">
    <property type="entry name" value="4Fe-4S ferredoxins"/>
    <property type="match status" value="1"/>
</dbReference>
<gene>
    <name evidence="9" type="ORF">IWA51_05495</name>
</gene>
<evidence type="ECO:0000259" key="5">
    <source>
        <dbReference type="PROSITE" id="PS50883"/>
    </source>
</evidence>
<evidence type="ECO:0000256" key="1">
    <source>
        <dbReference type="ARBA" id="ARBA00022485"/>
    </source>
</evidence>
<dbReference type="Gene3D" id="3.30.70.20">
    <property type="match status" value="1"/>
</dbReference>
<evidence type="ECO:0000256" key="3">
    <source>
        <dbReference type="ARBA" id="ARBA00023004"/>
    </source>
</evidence>
<reference evidence="9 10" key="1">
    <citation type="submission" date="2020-11" db="EMBL/GenBank/DDBJ databases">
        <title>Treponema Peruensis nv. sp., first commensal Treponema isolated from human feces.</title>
        <authorList>
            <person name="Belkhou C."/>
            <person name="Raes J."/>
        </authorList>
    </citation>
    <scope>NUCLEOTIDE SEQUENCE [LARGE SCALE GENOMIC DNA]</scope>
    <source>
        <strain evidence="9 10">RCC2812</strain>
    </source>
</reference>